<dbReference type="SUPFAM" id="SSF47616">
    <property type="entry name" value="GST C-terminal domain-like"/>
    <property type="match status" value="1"/>
</dbReference>
<organism evidence="3 4">
    <name type="scientific">Oedothorax gibbosus</name>
    <dbReference type="NCBI Taxonomy" id="931172"/>
    <lineage>
        <taxon>Eukaryota</taxon>
        <taxon>Metazoa</taxon>
        <taxon>Ecdysozoa</taxon>
        <taxon>Arthropoda</taxon>
        <taxon>Chelicerata</taxon>
        <taxon>Arachnida</taxon>
        <taxon>Araneae</taxon>
        <taxon>Araneomorphae</taxon>
        <taxon>Entelegynae</taxon>
        <taxon>Araneoidea</taxon>
        <taxon>Linyphiidae</taxon>
        <taxon>Erigoninae</taxon>
        <taxon>Oedothorax</taxon>
    </lineage>
</organism>
<evidence type="ECO:0000259" key="2">
    <source>
        <dbReference type="PROSITE" id="PS50405"/>
    </source>
</evidence>
<dbReference type="PROSITE" id="PS50405">
    <property type="entry name" value="GST_CTER"/>
    <property type="match status" value="1"/>
</dbReference>
<gene>
    <name evidence="3" type="ORF">JTE90_015831</name>
</gene>
<comment type="similarity">
    <text evidence="1">Belongs to the GSTCD family.</text>
</comment>
<evidence type="ECO:0000313" key="4">
    <source>
        <dbReference type="Proteomes" id="UP000827092"/>
    </source>
</evidence>
<sequence length="649" mass="73470">MSCNDIIYLSARLNKYEKIETTIETYICMFVYTYCELKNPICFIDDHRNYCCEVSQASFKDEKFKFIPDNALLAAGVHLVLPAVKATGGRTFIAGICAVLRWVIKANLVERPNHYSEGLLGFRGGCLVACTESSLWTKFCELEMPNAVSKTQNQDSIKHSRTEIPPCLMLVIAVLLSLRYIEPSPTEIPPCLMLVEAHLQRPVRTHNILKRKLDIAKEVKKKNSTGITSKDSNNIDENSKKDSNVEFTIYDENSCPVNGEDVSKALEDLVITEKSEDFSLHHNYLEGIDLTLADMIVFPCVHYLLKLLSFKCAPYLPHVVQWYKRMLKDQRIKSAAETSGFSLKNIFNQDLEVETDSIVVPEVDKDSLYKRDPSYTKMKIKQKSPSRVLQLLKESNIHTVRETGYCTRLEWEDLPPLLHPAQGDLPQKRIERKCQQIESMVSATLKVAVEGQTIVEFCAGGGHVGLLLAYLLPNCKVILIENKESSMSRAISRAEELKLENIYFYQCNLDYFKGSFDLGIALHACGVATDLVIQQCIQQSASFVCCPCCYGGIQNTHLLRYPLSKKFRDSTISYEQYTLLARCADRTEVNTPTAEEGETCMGLVDTDRVHWAEENGYDATLTHLNPLSCSTKHNLLIGRSPKWKCKENK</sequence>
<dbReference type="GO" id="GO:0005737">
    <property type="term" value="C:cytoplasm"/>
    <property type="evidence" value="ECO:0007669"/>
    <property type="project" value="TreeGrafter"/>
</dbReference>
<feature type="domain" description="GST C-terminal" evidence="2">
    <location>
        <begin position="214"/>
        <end position="347"/>
    </location>
</feature>
<keyword evidence="4" id="KW-1185">Reference proteome</keyword>
<accession>A0AAV6U367</accession>
<protein>
    <recommendedName>
        <fullName evidence="2">GST C-terminal domain-containing protein</fullName>
    </recommendedName>
</protein>
<dbReference type="Gene3D" id="3.40.50.150">
    <property type="entry name" value="Vaccinia Virus protein VP39"/>
    <property type="match status" value="1"/>
</dbReference>
<dbReference type="InterPro" id="IPR010987">
    <property type="entry name" value="Glutathione-S-Trfase_C-like"/>
</dbReference>
<dbReference type="PANTHER" id="PTHR13369">
    <property type="match status" value="1"/>
</dbReference>
<dbReference type="Gene3D" id="1.20.1050.10">
    <property type="match status" value="1"/>
</dbReference>
<reference evidence="3 4" key="1">
    <citation type="journal article" date="2022" name="Nat. Ecol. Evol.">
        <title>A masculinizing supergene underlies an exaggerated male reproductive morph in a spider.</title>
        <authorList>
            <person name="Hendrickx F."/>
            <person name="De Corte Z."/>
            <person name="Sonet G."/>
            <person name="Van Belleghem S.M."/>
            <person name="Kostlbacher S."/>
            <person name="Vangestel C."/>
        </authorList>
    </citation>
    <scope>NUCLEOTIDE SEQUENCE [LARGE SCALE GENOMIC DNA]</scope>
    <source>
        <tissue evidence="3">Whole body</tissue>
    </source>
</reference>
<dbReference type="InterPro" id="IPR029063">
    <property type="entry name" value="SAM-dependent_MTases_sf"/>
</dbReference>
<dbReference type="AlphaFoldDB" id="A0AAV6U367"/>
<dbReference type="FunFam" id="3.40.50.150:FF:000725">
    <property type="entry name" value="Glutathione S-transferase, C-terminal domain-containing"/>
    <property type="match status" value="1"/>
</dbReference>
<dbReference type="EMBL" id="JAFNEN010000724">
    <property type="protein sequence ID" value="KAG8178029.1"/>
    <property type="molecule type" value="Genomic_DNA"/>
</dbReference>
<dbReference type="CDD" id="cd00299">
    <property type="entry name" value="GST_C_family"/>
    <property type="match status" value="1"/>
</dbReference>
<proteinExistence type="inferred from homology"/>
<dbReference type="SUPFAM" id="SSF53335">
    <property type="entry name" value="S-adenosyl-L-methionine-dependent methyltransferases"/>
    <property type="match status" value="1"/>
</dbReference>
<name>A0AAV6U367_9ARAC</name>
<dbReference type="Proteomes" id="UP000827092">
    <property type="component" value="Unassembled WGS sequence"/>
</dbReference>
<dbReference type="InterPro" id="IPR025714">
    <property type="entry name" value="Methyltranfer_dom"/>
</dbReference>
<dbReference type="Pfam" id="PF13679">
    <property type="entry name" value="Methyltransf_32"/>
    <property type="match status" value="1"/>
</dbReference>
<evidence type="ECO:0000313" key="3">
    <source>
        <dbReference type="EMBL" id="KAG8178029.1"/>
    </source>
</evidence>
<dbReference type="InterPro" id="IPR036282">
    <property type="entry name" value="Glutathione-S-Trfase_C_sf"/>
</dbReference>
<comment type="caution">
    <text evidence="3">The sequence shown here is derived from an EMBL/GenBank/DDBJ whole genome shotgun (WGS) entry which is preliminary data.</text>
</comment>
<dbReference type="PANTHER" id="PTHR13369:SF0">
    <property type="entry name" value="GLUTATHIONE S-TRANSFERASE C-TERMINAL DOMAIN-CONTAINING PROTEIN"/>
    <property type="match status" value="1"/>
</dbReference>
<evidence type="ECO:0000256" key="1">
    <source>
        <dbReference type="ARBA" id="ARBA00008797"/>
    </source>
</evidence>